<organism evidence="8 9">
    <name type="scientific">Acinetobacter populi</name>
    <dbReference type="NCBI Taxonomy" id="1582270"/>
    <lineage>
        <taxon>Bacteria</taxon>
        <taxon>Pseudomonadati</taxon>
        <taxon>Pseudomonadota</taxon>
        <taxon>Gammaproteobacteria</taxon>
        <taxon>Moraxellales</taxon>
        <taxon>Moraxellaceae</taxon>
        <taxon>Acinetobacter</taxon>
    </lineage>
</organism>
<reference evidence="8 9" key="1">
    <citation type="submission" date="2017-05" db="EMBL/GenBank/DDBJ databases">
        <title>Acinetobacter populi ANC 5415 (= PBJ7), whole genome shotgun sequencing project.</title>
        <authorList>
            <person name="Nemec A."/>
            <person name="Radolfova-Krizova L."/>
        </authorList>
    </citation>
    <scope>NUCLEOTIDE SEQUENCE [LARGE SCALE GENOMIC DNA]</scope>
    <source>
        <strain evidence="8 9">PBJ7</strain>
    </source>
</reference>
<proteinExistence type="inferred from homology"/>
<evidence type="ECO:0000313" key="9">
    <source>
        <dbReference type="Proteomes" id="UP000196536"/>
    </source>
</evidence>
<dbReference type="AlphaFoldDB" id="A0A1Z9YU56"/>
<keyword evidence="9" id="KW-1185">Reference proteome</keyword>
<evidence type="ECO:0000256" key="1">
    <source>
        <dbReference type="ARBA" id="ARBA00004141"/>
    </source>
</evidence>
<feature type="transmembrane region" description="Helical" evidence="6">
    <location>
        <begin position="238"/>
        <end position="259"/>
    </location>
</feature>
<feature type="transmembrane region" description="Helical" evidence="6">
    <location>
        <begin position="68"/>
        <end position="91"/>
    </location>
</feature>
<feature type="transmembrane region" description="Helical" evidence="6">
    <location>
        <begin position="148"/>
        <end position="166"/>
    </location>
</feature>
<dbReference type="InterPro" id="IPR000620">
    <property type="entry name" value="EamA_dom"/>
</dbReference>
<keyword evidence="5 6" id="KW-0472">Membrane</keyword>
<evidence type="ECO:0000256" key="5">
    <source>
        <dbReference type="ARBA" id="ARBA00023136"/>
    </source>
</evidence>
<comment type="similarity">
    <text evidence="2">Belongs to the EamA transporter family.</text>
</comment>
<accession>A0A1Z9YU56</accession>
<dbReference type="OrthoDB" id="9784288at2"/>
<comment type="caution">
    <text evidence="8">The sequence shown here is derived from an EMBL/GenBank/DDBJ whole genome shotgun (WGS) entry which is preliminary data.</text>
</comment>
<feature type="transmembrane region" description="Helical" evidence="6">
    <location>
        <begin position="97"/>
        <end position="114"/>
    </location>
</feature>
<evidence type="ECO:0000256" key="3">
    <source>
        <dbReference type="ARBA" id="ARBA00022692"/>
    </source>
</evidence>
<feature type="transmembrane region" description="Helical" evidence="6">
    <location>
        <begin position="36"/>
        <end position="56"/>
    </location>
</feature>
<keyword evidence="3 6" id="KW-0812">Transmembrane</keyword>
<feature type="domain" description="EamA" evidence="7">
    <location>
        <begin position="149"/>
        <end position="278"/>
    </location>
</feature>
<gene>
    <name evidence="8" type="ORF">CAP51_16050</name>
</gene>
<feature type="domain" description="EamA" evidence="7">
    <location>
        <begin position="8"/>
        <end position="135"/>
    </location>
</feature>
<dbReference type="Pfam" id="PF00892">
    <property type="entry name" value="EamA"/>
    <property type="match status" value="2"/>
</dbReference>
<evidence type="ECO:0000256" key="2">
    <source>
        <dbReference type="ARBA" id="ARBA00007362"/>
    </source>
</evidence>
<feature type="transmembrane region" description="Helical" evidence="6">
    <location>
        <begin position="123"/>
        <end position="142"/>
    </location>
</feature>
<evidence type="ECO:0000256" key="6">
    <source>
        <dbReference type="SAM" id="Phobius"/>
    </source>
</evidence>
<feature type="transmembrane region" description="Helical" evidence="6">
    <location>
        <begin position="178"/>
        <end position="200"/>
    </location>
</feature>
<evidence type="ECO:0000256" key="4">
    <source>
        <dbReference type="ARBA" id="ARBA00022989"/>
    </source>
</evidence>
<dbReference type="GO" id="GO:0016020">
    <property type="term" value="C:membrane"/>
    <property type="evidence" value="ECO:0007669"/>
    <property type="project" value="UniProtKB-SubCell"/>
</dbReference>
<dbReference type="PANTHER" id="PTHR32322:SF2">
    <property type="entry name" value="EAMA DOMAIN-CONTAINING PROTEIN"/>
    <property type="match status" value="1"/>
</dbReference>
<dbReference type="InterPro" id="IPR050638">
    <property type="entry name" value="AA-Vitamin_Transporters"/>
</dbReference>
<sequence>MRQESQGWLNGLLGVLIFAGSLPATRLALADFSPEFLTGARACIAGILSLFMVLIFKQNKPQLMHYPSIAIVALGAVFGFPFFTALALQYISSAQSIVFIGLLPLSTAIFAVLRGKEHPQPKFWLFAVLGSACIVYFIYLQTHSKNDLIGYLWMICAIMVCGLAYAEGGKLSRTLGGWQVIAWALILSLPIMLIFTVFYLPKSFAHVQLSGILSLLYVSIFSMFLGFVFWYKGLAQGGIAAVGQLQLLQPFFGFVLAALFLHETIHWQFVVITLAVLCCVGFAKKYAYAA</sequence>
<keyword evidence="4 6" id="KW-1133">Transmembrane helix</keyword>
<dbReference type="SUPFAM" id="SSF103481">
    <property type="entry name" value="Multidrug resistance efflux transporter EmrE"/>
    <property type="match status" value="2"/>
</dbReference>
<dbReference type="PANTHER" id="PTHR32322">
    <property type="entry name" value="INNER MEMBRANE TRANSPORTER"/>
    <property type="match status" value="1"/>
</dbReference>
<feature type="transmembrane region" description="Helical" evidence="6">
    <location>
        <begin position="265"/>
        <end position="283"/>
    </location>
</feature>
<dbReference type="Proteomes" id="UP000196536">
    <property type="component" value="Unassembled WGS sequence"/>
</dbReference>
<evidence type="ECO:0000313" key="8">
    <source>
        <dbReference type="EMBL" id="OUY05738.1"/>
    </source>
</evidence>
<feature type="transmembrane region" description="Helical" evidence="6">
    <location>
        <begin position="212"/>
        <end position="231"/>
    </location>
</feature>
<feature type="transmembrane region" description="Helical" evidence="6">
    <location>
        <begin position="7"/>
        <end position="24"/>
    </location>
</feature>
<dbReference type="RefSeq" id="WP_087621770.1">
    <property type="nucleotide sequence ID" value="NZ_NEXX01000007.1"/>
</dbReference>
<evidence type="ECO:0000259" key="7">
    <source>
        <dbReference type="Pfam" id="PF00892"/>
    </source>
</evidence>
<protein>
    <submittedName>
        <fullName evidence="8">EamA family transporter</fullName>
    </submittedName>
</protein>
<dbReference type="InterPro" id="IPR037185">
    <property type="entry name" value="EmrE-like"/>
</dbReference>
<comment type="subcellular location">
    <subcellularLocation>
        <location evidence="1">Membrane</location>
        <topology evidence="1">Multi-pass membrane protein</topology>
    </subcellularLocation>
</comment>
<dbReference type="EMBL" id="NEXX01000007">
    <property type="protein sequence ID" value="OUY05738.1"/>
    <property type="molecule type" value="Genomic_DNA"/>
</dbReference>
<name>A0A1Z9YU56_9GAMM</name>